<sequence length="76" mass="8700">MHSVAHLALGFYMLWSNIKVSDSTKPSYSPLHADLLQRDRKQGQVTSYEDQLKGEEAGMHDLTEFENPYHRPGPNK</sequence>
<evidence type="ECO:0000313" key="3">
    <source>
        <dbReference type="Proteomes" id="UP000184267"/>
    </source>
</evidence>
<evidence type="ECO:0000256" key="1">
    <source>
        <dbReference type="SAM" id="MobiDB-lite"/>
    </source>
</evidence>
<evidence type="ECO:0000313" key="2">
    <source>
        <dbReference type="EMBL" id="OJT05239.1"/>
    </source>
</evidence>
<dbReference type="STRING" id="154538.A0A1M2VCB1"/>
<dbReference type="AlphaFoldDB" id="A0A1M2VCB1"/>
<gene>
    <name evidence="2" type="ORF">TRAPUB_3977</name>
</gene>
<comment type="caution">
    <text evidence="2">The sequence shown here is derived from an EMBL/GenBank/DDBJ whole genome shotgun (WGS) entry which is preliminary data.</text>
</comment>
<reference evidence="2 3" key="1">
    <citation type="submission" date="2016-10" db="EMBL/GenBank/DDBJ databases">
        <title>Genome sequence of the basidiomycete white-rot fungus Trametes pubescens.</title>
        <authorList>
            <person name="Makela M.R."/>
            <person name="Granchi Z."/>
            <person name="Peng M."/>
            <person name="De Vries R.P."/>
            <person name="Grigoriev I."/>
            <person name="Riley R."/>
            <person name="Hilden K."/>
        </authorList>
    </citation>
    <scope>NUCLEOTIDE SEQUENCE [LARGE SCALE GENOMIC DNA]</scope>
    <source>
        <strain evidence="2 3">FBCC735</strain>
    </source>
</reference>
<dbReference type="Proteomes" id="UP000184267">
    <property type="component" value="Unassembled WGS sequence"/>
</dbReference>
<accession>A0A1M2VCB1</accession>
<organism evidence="2 3">
    <name type="scientific">Trametes pubescens</name>
    <name type="common">White-rot fungus</name>
    <dbReference type="NCBI Taxonomy" id="154538"/>
    <lineage>
        <taxon>Eukaryota</taxon>
        <taxon>Fungi</taxon>
        <taxon>Dikarya</taxon>
        <taxon>Basidiomycota</taxon>
        <taxon>Agaricomycotina</taxon>
        <taxon>Agaricomycetes</taxon>
        <taxon>Polyporales</taxon>
        <taxon>Polyporaceae</taxon>
        <taxon>Trametes</taxon>
    </lineage>
</organism>
<feature type="region of interest" description="Disordered" evidence="1">
    <location>
        <begin position="38"/>
        <end position="76"/>
    </location>
</feature>
<proteinExistence type="predicted"/>
<name>A0A1M2VCB1_TRAPU</name>
<keyword evidence="3" id="KW-1185">Reference proteome</keyword>
<protein>
    <submittedName>
        <fullName evidence="2">Uncharacterized protein</fullName>
    </submittedName>
</protein>
<feature type="compositionally biased region" description="Basic and acidic residues" evidence="1">
    <location>
        <begin position="50"/>
        <end position="69"/>
    </location>
</feature>
<dbReference type="EMBL" id="MNAD01001477">
    <property type="protein sequence ID" value="OJT05239.1"/>
    <property type="molecule type" value="Genomic_DNA"/>
</dbReference>